<sequence length="68" mass="7604">MLRRQGRHLLDQAEFQQTVGGSSQFVMCEGFESQGEDGEVKLLARLTLAREQDALACDRSAPYWVCVA</sequence>
<organism evidence="1 2">
    <name type="scientific">Actinoplanes friuliensis DSM 7358</name>
    <dbReference type="NCBI Taxonomy" id="1246995"/>
    <lineage>
        <taxon>Bacteria</taxon>
        <taxon>Bacillati</taxon>
        <taxon>Actinomycetota</taxon>
        <taxon>Actinomycetes</taxon>
        <taxon>Micromonosporales</taxon>
        <taxon>Micromonosporaceae</taxon>
        <taxon>Actinoplanes</taxon>
    </lineage>
</organism>
<name>U5VSU4_9ACTN</name>
<proteinExistence type="predicted"/>
<reference evidence="1 2" key="1">
    <citation type="journal article" date="2014" name="J. Biotechnol.">
        <title>Complete genome sequence of the actinobacterium Actinoplanes friuliensis HAG 010964, producer of the lipopeptide antibiotic friulimycin.</title>
        <authorList>
            <person name="Ruckert C."/>
            <person name="Szczepanowski R."/>
            <person name="Albersmeier A."/>
            <person name="Goesmann A."/>
            <person name="Fischer N."/>
            <person name="Steinkamper A."/>
            <person name="Puhler A."/>
            <person name="Biener R."/>
            <person name="Schwartz D."/>
            <person name="Kalinowski J."/>
        </authorList>
    </citation>
    <scope>NUCLEOTIDE SEQUENCE [LARGE SCALE GENOMIC DNA]</scope>
    <source>
        <strain evidence="1 2">DSM 7358</strain>
    </source>
</reference>
<accession>U5VSU4</accession>
<dbReference type="RefSeq" id="WP_023359470.1">
    <property type="nucleotide sequence ID" value="NC_022657.1"/>
</dbReference>
<dbReference type="EMBL" id="CP006272">
    <property type="protein sequence ID" value="AGZ39939.1"/>
    <property type="molecule type" value="Genomic_DNA"/>
</dbReference>
<protein>
    <submittedName>
        <fullName evidence="1">Uncharacterized protein</fullName>
    </submittedName>
</protein>
<dbReference type="Proteomes" id="UP000017746">
    <property type="component" value="Chromosome"/>
</dbReference>
<evidence type="ECO:0000313" key="1">
    <source>
        <dbReference type="EMBL" id="AGZ39939.1"/>
    </source>
</evidence>
<dbReference type="AlphaFoldDB" id="U5VSU4"/>
<evidence type="ECO:0000313" key="2">
    <source>
        <dbReference type="Proteomes" id="UP000017746"/>
    </source>
</evidence>
<dbReference type="HOGENOM" id="CLU_2784532_0_0_11"/>
<keyword evidence="2" id="KW-1185">Reference proteome</keyword>
<dbReference type="KEGG" id="afs:AFR_08250"/>
<dbReference type="PATRIC" id="fig|1246995.3.peg.1682"/>
<gene>
    <name evidence="1" type="ORF">AFR_08250</name>
</gene>